<dbReference type="SUPFAM" id="SSF49354">
    <property type="entry name" value="PapD-like"/>
    <property type="match status" value="1"/>
</dbReference>
<evidence type="ECO:0000256" key="5">
    <source>
        <dbReference type="ARBA" id="ARBA00037744"/>
    </source>
</evidence>
<dbReference type="PROSITE" id="PS50202">
    <property type="entry name" value="MSP"/>
    <property type="match status" value="1"/>
</dbReference>
<evidence type="ECO:0000256" key="8">
    <source>
        <dbReference type="SAM" id="MobiDB-lite"/>
    </source>
</evidence>
<evidence type="ECO:0000313" key="10">
    <source>
        <dbReference type="EMBL" id="KAL3100782.1"/>
    </source>
</evidence>
<dbReference type="InterPro" id="IPR008962">
    <property type="entry name" value="PapD-like_sf"/>
</dbReference>
<dbReference type="InterPro" id="IPR051155">
    <property type="entry name" value="Nematode_MSP"/>
</dbReference>
<keyword evidence="3 7" id="KW-0206">Cytoskeleton</keyword>
<dbReference type="PANTHER" id="PTHR22920:SF7">
    <property type="entry name" value="MSP DOMAIN-CONTAINING PROTEIN-RELATED"/>
    <property type="match status" value="1"/>
</dbReference>
<comment type="caution">
    <text evidence="10">The sequence shown here is derived from an EMBL/GenBank/DDBJ whole genome shotgun (WGS) entry which is preliminary data.</text>
</comment>
<keyword evidence="11" id="KW-1185">Reference proteome</keyword>
<dbReference type="InterPro" id="IPR013783">
    <property type="entry name" value="Ig-like_fold"/>
</dbReference>
<dbReference type="Gene3D" id="2.60.40.10">
    <property type="entry name" value="Immunoglobulins"/>
    <property type="match status" value="1"/>
</dbReference>
<evidence type="ECO:0000256" key="6">
    <source>
        <dbReference type="ARBA" id="ARBA00037818"/>
    </source>
</evidence>
<comment type="function">
    <text evidence="5 7">Central component in molecular interactions underlying sperm crawling. Forms an extensive filament system that extends from sperm villipoda, along the leading edge of the pseudopod.</text>
</comment>
<accession>A0ABD2KD73</accession>
<evidence type="ECO:0000256" key="2">
    <source>
        <dbReference type="ARBA" id="ARBA00022490"/>
    </source>
</evidence>
<dbReference type="AlphaFoldDB" id="A0ABD2KD73"/>
<feature type="domain" description="MSP" evidence="9">
    <location>
        <begin position="8"/>
        <end position="145"/>
    </location>
</feature>
<evidence type="ECO:0000256" key="4">
    <source>
        <dbReference type="ARBA" id="ARBA00023273"/>
    </source>
</evidence>
<evidence type="ECO:0000256" key="1">
    <source>
        <dbReference type="ARBA" id="ARBA00004245"/>
    </source>
</evidence>
<dbReference type="GO" id="GO:0031143">
    <property type="term" value="C:pseudopodium"/>
    <property type="evidence" value="ECO:0007669"/>
    <property type="project" value="UniProtKB-SubCell"/>
</dbReference>
<reference evidence="10 11" key="1">
    <citation type="submission" date="2024-10" db="EMBL/GenBank/DDBJ databases">
        <authorList>
            <person name="Kim D."/>
        </authorList>
    </citation>
    <scope>NUCLEOTIDE SEQUENCE [LARGE SCALE GENOMIC DNA]</scope>
    <source>
        <strain evidence="10">BH-2024</strain>
    </source>
</reference>
<feature type="region of interest" description="Disordered" evidence="8">
    <location>
        <begin position="75"/>
        <end position="103"/>
    </location>
</feature>
<dbReference type="PANTHER" id="PTHR22920">
    <property type="entry name" value="MAJOR SPERM PROTEIN"/>
    <property type="match status" value="1"/>
</dbReference>
<comment type="subcellular location">
    <subcellularLocation>
        <location evidence="6">Cell projection</location>
        <location evidence="6">Pseudopodium</location>
    </subcellularLocation>
    <subcellularLocation>
        <location evidence="1">Cytoplasm</location>
        <location evidence="1">Cytoskeleton</location>
    </subcellularLocation>
</comment>
<evidence type="ECO:0000256" key="3">
    <source>
        <dbReference type="ARBA" id="ARBA00023212"/>
    </source>
</evidence>
<proteinExistence type="predicted"/>
<sequence>MAQLPPEDVATMPTQKVVFNAPFDNKATYYMRVINPGTKRIGYAFKTTKPKRINIAERSARPKGVRQRGRLLRRLRPRQRGHQGRLCDRGVDQHAGPSRHRVRARVVPGRRLSPPPGGARAGAPQELADRVQRLMEGCFVTSTWT</sequence>
<dbReference type="EMBL" id="JBICBT010000786">
    <property type="protein sequence ID" value="KAL3100782.1"/>
    <property type="molecule type" value="Genomic_DNA"/>
</dbReference>
<organism evidence="10 11">
    <name type="scientific">Heterodera trifolii</name>
    <dbReference type="NCBI Taxonomy" id="157864"/>
    <lineage>
        <taxon>Eukaryota</taxon>
        <taxon>Metazoa</taxon>
        <taxon>Ecdysozoa</taxon>
        <taxon>Nematoda</taxon>
        <taxon>Chromadorea</taxon>
        <taxon>Rhabditida</taxon>
        <taxon>Tylenchina</taxon>
        <taxon>Tylenchomorpha</taxon>
        <taxon>Tylenchoidea</taxon>
        <taxon>Heteroderidae</taxon>
        <taxon>Heteroderinae</taxon>
        <taxon>Heterodera</taxon>
    </lineage>
</organism>
<evidence type="ECO:0000313" key="11">
    <source>
        <dbReference type="Proteomes" id="UP001620626"/>
    </source>
</evidence>
<keyword evidence="4" id="KW-0966">Cell projection</keyword>
<evidence type="ECO:0000259" key="9">
    <source>
        <dbReference type="PROSITE" id="PS50202"/>
    </source>
</evidence>
<protein>
    <recommendedName>
        <fullName evidence="7">Major sperm protein</fullName>
    </recommendedName>
</protein>
<evidence type="ECO:0000256" key="7">
    <source>
        <dbReference type="RuleBase" id="RU003425"/>
    </source>
</evidence>
<dbReference type="GO" id="GO:0005856">
    <property type="term" value="C:cytoskeleton"/>
    <property type="evidence" value="ECO:0007669"/>
    <property type="project" value="UniProtKB-SubCell"/>
</dbReference>
<dbReference type="Proteomes" id="UP001620626">
    <property type="component" value="Unassembled WGS sequence"/>
</dbReference>
<dbReference type="InterPro" id="IPR000535">
    <property type="entry name" value="MSP_dom"/>
</dbReference>
<keyword evidence="2" id="KW-0963">Cytoplasm</keyword>
<gene>
    <name evidence="10" type="ORF">niasHT_021061</name>
</gene>
<dbReference type="Pfam" id="PF00635">
    <property type="entry name" value="Motile_Sperm"/>
    <property type="match status" value="1"/>
</dbReference>
<name>A0ABD2KD73_9BILA</name>